<protein>
    <submittedName>
        <fullName evidence="1">Adamts a disintegrin and metalloprotease with thrombospondin motifs protease</fullName>
    </submittedName>
</protein>
<proteinExistence type="predicted"/>
<evidence type="ECO:0000313" key="2">
    <source>
        <dbReference type="Proteomes" id="UP001056778"/>
    </source>
</evidence>
<keyword evidence="1" id="KW-0378">Hydrolase</keyword>
<evidence type="ECO:0000313" key="1">
    <source>
        <dbReference type="EMBL" id="KAI4459039.1"/>
    </source>
</evidence>
<organism evidence="1 2">
    <name type="scientific">Holotrichia oblita</name>
    <name type="common">Chafer beetle</name>
    <dbReference type="NCBI Taxonomy" id="644536"/>
    <lineage>
        <taxon>Eukaryota</taxon>
        <taxon>Metazoa</taxon>
        <taxon>Ecdysozoa</taxon>
        <taxon>Arthropoda</taxon>
        <taxon>Hexapoda</taxon>
        <taxon>Insecta</taxon>
        <taxon>Pterygota</taxon>
        <taxon>Neoptera</taxon>
        <taxon>Endopterygota</taxon>
        <taxon>Coleoptera</taxon>
        <taxon>Polyphaga</taxon>
        <taxon>Scarabaeiformia</taxon>
        <taxon>Scarabaeidae</taxon>
        <taxon>Melolonthinae</taxon>
        <taxon>Holotrichia</taxon>
    </lineage>
</organism>
<accession>A0ACB9SXB1</accession>
<dbReference type="Proteomes" id="UP001056778">
    <property type="component" value="Chromosome 6"/>
</dbReference>
<dbReference type="EMBL" id="CM043020">
    <property type="protein sequence ID" value="KAI4459039.1"/>
    <property type="molecule type" value="Genomic_DNA"/>
</dbReference>
<reference evidence="1" key="1">
    <citation type="submission" date="2022-04" db="EMBL/GenBank/DDBJ databases">
        <title>Chromosome-scale genome assembly of Holotrichia oblita Faldermann.</title>
        <authorList>
            <person name="Rongchong L."/>
        </authorList>
    </citation>
    <scope>NUCLEOTIDE SEQUENCE</scope>
    <source>
        <strain evidence="1">81SQS9</strain>
    </source>
</reference>
<keyword evidence="1" id="KW-0645">Protease</keyword>
<comment type="caution">
    <text evidence="1">The sequence shown here is derived from an EMBL/GenBank/DDBJ whole genome shotgun (WGS) entry which is preliminary data.</text>
</comment>
<sequence length="1595" mass="179401">MPRRKLTSDEANRAIGLLQGGQRQSDVAPFFQVSQSVISRFSNCFQETGSVEEIPKIGHPSITTSEDRYVTISARQEPLSTCRILSRRPAEAIGTSISAETVRRRLWDVNLCSRRLIRGVPSTRKIRRQRLDWVCFYNPTENVGYRYKYADPGQPNPDYKPSYHWEVVKWSDCTARCGGGSEIGEPSCIEEKMGKVSPKLCKDLEKPPTQTRVCNELPCPIKWRVGKWGKCVACKNKSGVRVREVECVRESAVPNGDDVLLEDDLCSSPKPPSRELCDSGKICVGVKRSDIGVPLEMMRELWYQTIVDMININPAVREDVVMNSRTVRKINRDLKRHLVTRETKSIQLICVPFANHTENSKEAGKTSSSNKKVVMGNKAHTEIKTEVGALKAATKAPKTHEASTPKKQGSEKEHKTKDEHKKLTEHKTGGGGKKQEHAHKDSKKVKPPLKVKIGSVVEDHVASKDLKVIEVDIKNVPPMNLSDEVFSKMGDTMGDTLDFKHEKVFTGKEGAKKYTRDINTYELALPHKLTRHGKFLSFSLPHFFKHESHNRRKKRSANEAVHYGLTLDGKYHHLHLHPNKKLLSPHAIVEHRDPTIDLEKRKLKTLRGSKVCHYTGKIKGVPNSNVALSTCDGLAGHIRMNGKNYLIEPLHGHGPNKKGHHMHIIHKRGIAKTTEEGTKFCGTKDDWVKDWKKRYATKKQVEGRDLADHPKRTIKSIHRYIEILVVCDKLFMDTHKHIDIQSYVMTFFNMVYDLYHDASIGNMIDISLVRIIYFEKEEDEIDIQVNPEAMGTLGRFCAWQDTINPKDIKSPIHHDIAILITRYDICDSTLPGGGCVLLGLAYVGTPCKKGKPCAYCEEGGLSVGYVITHELGHVMGCSHDNFEISGCNREAPDGSHFVMSDTASDNITSWSPCSKNYITTLLEAGYGDCLNDEPDESAYHFDELLPGVVFDGDTQCEWIQQGAKLCPYSNEEICGGLLCEPVNTTRCIRMFGKLAMPGTKCAENKWCYKSKCVDKGKRPDAIHGGWGEWGDWQPCTRSCGSGVSIRERVCNNPFPEHGGRYCVGERRAVRLCNNHPCPKGSKDYRTIQCEAFNNKTVMNKKSTWSPYMMNEEPCVLYCLNEKSEFSKLENRVKDGTKCKLGSRDACIAGVCKKIGCDYVIDSEVEEDACGVCGGTGKSCTTMSFNITDVGKGYYFAKEVPRGAYKIIISENVASENTLALTDENGKFCLNEDNKEYTDGVYECGDVSYVYTHPEEDLERILIRGPLTQPLFIYIRFYVKRNMGISIQYSDLVIRPLKVTVEYRWDHVDFSPCSHLCGGGTQTAEATCVEASQGKLSPDLCRNIPRPEPITRVCNEKACQTRWRVGSWGVCKACKGGSGVRVREVECVKEPRVESGDDVIVEEDKCTGIRPPSRDYCVSKRACKKRKSDQEFPEHMMKELFYQTIVDMLDLDPELKSYFVAQARTIRALRRHLRHYKRATDIPELCGMMALPTTTEATTEASAESSDDEIKVIGSNKTKIEIGSNIFDRKHPEDLKIVEVHSGGLAPIGNLSEETLALMGNQLENTLVFDEKRNYTGKKALQCLVNLQKVGRNHTE</sequence>
<gene>
    <name evidence="1" type="ORF">MML48_6g00000469</name>
</gene>
<keyword evidence="2" id="KW-1185">Reference proteome</keyword>
<name>A0ACB9SXB1_HOLOL</name>
<keyword evidence="1" id="KW-0482">Metalloprotease</keyword>